<feature type="region of interest" description="Disordered" evidence="1">
    <location>
        <begin position="13"/>
        <end position="35"/>
    </location>
</feature>
<comment type="caution">
    <text evidence="3">The sequence shown here is derived from an EMBL/GenBank/DDBJ whole genome shotgun (WGS) entry which is preliminary data.</text>
</comment>
<dbReference type="EMBL" id="JANEYF010001828">
    <property type="protein sequence ID" value="KAJ8956208.1"/>
    <property type="molecule type" value="Genomic_DNA"/>
</dbReference>
<feature type="domain" description="Mif2/CENP-C cupin" evidence="2">
    <location>
        <begin position="321"/>
        <end position="391"/>
    </location>
</feature>
<dbReference type="InterPro" id="IPR014710">
    <property type="entry name" value="RmlC-like_jellyroll"/>
</dbReference>
<dbReference type="Gene3D" id="2.60.120.10">
    <property type="entry name" value="Jelly Rolls"/>
    <property type="match status" value="1"/>
</dbReference>
<dbReference type="Proteomes" id="UP001162156">
    <property type="component" value="Unassembled WGS sequence"/>
</dbReference>
<protein>
    <recommendedName>
        <fullName evidence="2">Mif2/CENP-C cupin domain-containing protein</fullName>
    </recommendedName>
</protein>
<dbReference type="Pfam" id="PF11699">
    <property type="entry name" value="CENP-C_C"/>
    <property type="match status" value="1"/>
</dbReference>
<dbReference type="SUPFAM" id="SSF51182">
    <property type="entry name" value="RmlC-like cupins"/>
    <property type="match status" value="1"/>
</dbReference>
<dbReference type="AlphaFoldDB" id="A0AAV8YZK3"/>
<evidence type="ECO:0000259" key="2">
    <source>
        <dbReference type="Pfam" id="PF11699"/>
    </source>
</evidence>
<reference evidence="3" key="1">
    <citation type="journal article" date="2023" name="Insect Mol. Biol.">
        <title>Genome sequencing provides insights into the evolution of gene families encoding plant cell wall-degrading enzymes in longhorned beetles.</title>
        <authorList>
            <person name="Shin N.R."/>
            <person name="Okamura Y."/>
            <person name="Kirsch R."/>
            <person name="Pauchet Y."/>
        </authorList>
    </citation>
    <scope>NUCLEOTIDE SEQUENCE</scope>
    <source>
        <strain evidence="3">RBIC_L_NR</strain>
    </source>
</reference>
<feature type="region of interest" description="Disordered" evidence="1">
    <location>
        <begin position="202"/>
        <end position="234"/>
    </location>
</feature>
<keyword evidence="4" id="KW-1185">Reference proteome</keyword>
<name>A0AAV8YZK3_9CUCU</name>
<proteinExistence type="predicted"/>
<organism evidence="3 4">
    <name type="scientific">Rhamnusium bicolor</name>
    <dbReference type="NCBI Taxonomy" id="1586634"/>
    <lineage>
        <taxon>Eukaryota</taxon>
        <taxon>Metazoa</taxon>
        <taxon>Ecdysozoa</taxon>
        <taxon>Arthropoda</taxon>
        <taxon>Hexapoda</taxon>
        <taxon>Insecta</taxon>
        <taxon>Pterygota</taxon>
        <taxon>Neoptera</taxon>
        <taxon>Endopterygota</taxon>
        <taxon>Coleoptera</taxon>
        <taxon>Polyphaga</taxon>
        <taxon>Cucujiformia</taxon>
        <taxon>Chrysomeloidea</taxon>
        <taxon>Cerambycidae</taxon>
        <taxon>Lepturinae</taxon>
        <taxon>Rhagiini</taxon>
        <taxon>Rhamnusium</taxon>
    </lineage>
</organism>
<dbReference type="InterPro" id="IPR025974">
    <property type="entry name" value="Mif2/CENP-C_cupin"/>
</dbReference>
<feature type="compositionally biased region" description="Basic and acidic residues" evidence="1">
    <location>
        <begin position="203"/>
        <end position="217"/>
    </location>
</feature>
<dbReference type="InterPro" id="IPR011051">
    <property type="entry name" value="RmlC_Cupin_sf"/>
</dbReference>
<evidence type="ECO:0000313" key="3">
    <source>
        <dbReference type="EMBL" id="KAJ8956208.1"/>
    </source>
</evidence>
<feature type="compositionally biased region" description="Polar residues" evidence="1">
    <location>
        <begin position="218"/>
        <end position="234"/>
    </location>
</feature>
<evidence type="ECO:0000256" key="1">
    <source>
        <dbReference type="SAM" id="MobiDB-lite"/>
    </source>
</evidence>
<evidence type="ECO:0000313" key="4">
    <source>
        <dbReference type="Proteomes" id="UP001162156"/>
    </source>
</evidence>
<accession>A0AAV8YZK3</accession>
<gene>
    <name evidence="3" type="ORF">NQ314_006761</name>
</gene>
<sequence length="405" mass="46249">MYWEICWKEKVKDQIEEEEPETSNLADESNKSKKHPVDVLINEVDIITNEGHNDVDKSKTNRRKKHHDDISSTTDNVFNRELSITPKRNKISKENKSHSSANLKRSARLLRNRTQKDNVTSTSHNFIMPDNGENSTNIEIDNNPIPDKFISNSNITNTNYTSDGMSQDDMNHFTVKIATEHTEDTTDFVSHISVPRENSISLEENKRVDKSLDKDSGRSTMLRTTTYNDSNLPTSKRLTGRIHKKYKKRDNVSNKISKVLSRSIYNSGEYEILNGNEPNMVDSGSVVQTSLTQPIDKYVEKESNFKLVNDLMVTDILKNSKDVRAMGYLKLPPGSQKPLHIARKFALFYFVIEGEAFIQVHNKASKIGKYSHFMIPLGIEYSINNLSKEDSLTLGFVRMPPICES</sequence>
<feature type="region of interest" description="Disordered" evidence="1">
    <location>
        <begin position="51"/>
        <end position="136"/>
    </location>
</feature>